<keyword evidence="3" id="KW-1185">Reference proteome</keyword>
<accession>A0A5C2SHJ5</accession>
<reference evidence="2" key="1">
    <citation type="journal article" date="2018" name="Genome Biol. Evol.">
        <title>Genomics and development of Lentinus tigrinus, a white-rot wood-decaying mushroom with dimorphic fruiting bodies.</title>
        <authorList>
            <person name="Wu B."/>
            <person name="Xu Z."/>
            <person name="Knudson A."/>
            <person name="Carlson A."/>
            <person name="Chen N."/>
            <person name="Kovaka S."/>
            <person name="LaButti K."/>
            <person name="Lipzen A."/>
            <person name="Pennachio C."/>
            <person name="Riley R."/>
            <person name="Schakwitz W."/>
            <person name="Umezawa K."/>
            <person name="Ohm R.A."/>
            <person name="Grigoriev I.V."/>
            <person name="Nagy L.G."/>
            <person name="Gibbons J."/>
            <person name="Hibbett D."/>
        </authorList>
    </citation>
    <scope>NUCLEOTIDE SEQUENCE [LARGE SCALE GENOMIC DNA]</scope>
    <source>
        <strain evidence="2">ALCF2SS1-6</strain>
    </source>
</reference>
<evidence type="ECO:0008006" key="4">
    <source>
        <dbReference type="Google" id="ProtNLM"/>
    </source>
</evidence>
<name>A0A5C2SHJ5_9APHY</name>
<dbReference type="Proteomes" id="UP000313359">
    <property type="component" value="Unassembled WGS sequence"/>
</dbReference>
<gene>
    <name evidence="2" type="ORF">L227DRAFT_435754</name>
</gene>
<evidence type="ECO:0000313" key="3">
    <source>
        <dbReference type="Proteomes" id="UP000313359"/>
    </source>
</evidence>
<organism evidence="2 3">
    <name type="scientific">Lentinus tigrinus ALCF2SS1-6</name>
    <dbReference type="NCBI Taxonomy" id="1328759"/>
    <lineage>
        <taxon>Eukaryota</taxon>
        <taxon>Fungi</taxon>
        <taxon>Dikarya</taxon>
        <taxon>Basidiomycota</taxon>
        <taxon>Agaricomycotina</taxon>
        <taxon>Agaricomycetes</taxon>
        <taxon>Polyporales</taxon>
        <taxon>Polyporaceae</taxon>
        <taxon>Lentinus</taxon>
    </lineage>
</organism>
<evidence type="ECO:0000313" key="2">
    <source>
        <dbReference type="EMBL" id="RPD62747.1"/>
    </source>
</evidence>
<feature type="region of interest" description="Disordered" evidence="1">
    <location>
        <begin position="1"/>
        <end position="87"/>
    </location>
</feature>
<dbReference type="EMBL" id="ML122258">
    <property type="protein sequence ID" value="RPD62747.1"/>
    <property type="molecule type" value="Genomic_DNA"/>
</dbReference>
<dbReference type="AlphaFoldDB" id="A0A5C2SHJ5"/>
<sequence length="170" mass="18612">MISEEPSADSDSMEVDVVGTFPETSAQVVDDPDEPMNQQPEQAPVFETYRSLLDRHPLLRARSRPESSPLAPSSSSTSGSSSSTTQTIDIDLKPLKQAAVMKYLSDNTRQVCQYELPGGGECRDKNCDNVHLSRLSAVEPSGTSLVFTLKSLTFSFPVNPSLCFTSMLYR</sequence>
<dbReference type="OrthoDB" id="2747179at2759"/>
<protein>
    <recommendedName>
        <fullName evidence="4">Zinc-finger domain-containing protein</fullName>
    </recommendedName>
</protein>
<feature type="compositionally biased region" description="Acidic residues" evidence="1">
    <location>
        <begin position="1"/>
        <end position="14"/>
    </location>
</feature>
<proteinExistence type="predicted"/>
<evidence type="ECO:0000256" key="1">
    <source>
        <dbReference type="SAM" id="MobiDB-lite"/>
    </source>
</evidence>
<feature type="compositionally biased region" description="Low complexity" evidence="1">
    <location>
        <begin position="66"/>
        <end position="85"/>
    </location>
</feature>